<dbReference type="InterPro" id="IPR036390">
    <property type="entry name" value="WH_DNA-bd_sf"/>
</dbReference>
<keyword evidence="2 5" id="KW-0238">DNA-binding</keyword>
<dbReference type="InterPro" id="IPR036388">
    <property type="entry name" value="WH-like_DNA-bd_sf"/>
</dbReference>
<evidence type="ECO:0000256" key="2">
    <source>
        <dbReference type="ARBA" id="ARBA00023125"/>
    </source>
</evidence>
<dbReference type="GO" id="GO:0006950">
    <property type="term" value="P:response to stress"/>
    <property type="evidence" value="ECO:0007669"/>
    <property type="project" value="TreeGrafter"/>
</dbReference>
<dbReference type="PANTHER" id="PTHR33164">
    <property type="entry name" value="TRANSCRIPTIONAL REGULATOR, MARR FAMILY"/>
    <property type="match status" value="1"/>
</dbReference>
<evidence type="ECO:0000259" key="4">
    <source>
        <dbReference type="PROSITE" id="PS50995"/>
    </source>
</evidence>
<dbReference type="InterPro" id="IPR000835">
    <property type="entry name" value="HTH_MarR-typ"/>
</dbReference>
<dbReference type="GO" id="GO:0003700">
    <property type="term" value="F:DNA-binding transcription factor activity"/>
    <property type="evidence" value="ECO:0007669"/>
    <property type="project" value="InterPro"/>
</dbReference>
<feature type="domain" description="HTH marR-type" evidence="4">
    <location>
        <begin position="39"/>
        <end position="162"/>
    </location>
</feature>
<sequence>MHLHEMRVHDNVAGMTETKVSAGPGETSAEETGTDVRAWRELLARHADLTCALDRALQAGHQLGMSEYEVLERLAELPEQSAKVQQIAKSVHLSQSALSRVIGRLETAGLVERHMCPEDRRAVNVRLTDEGLLRQTEAQPTQRQVLADRLHAPLLKSCEPAD</sequence>
<dbReference type="PROSITE" id="PS01117">
    <property type="entry name" value="HTH_MARR_1"/>
    <property type="match status" value="1"/>
</dbReference>
<dbReference type="InterPro" id="IPR023187">
    <property type="entry name" value="Tscrpt_reg_MarR-type_CS"/>
</dbReference>
<dbReference type="AlphaFoldDB" id="A0A561B3H8"/>
<reference evidence="5 6" key="1">
    <citation type="submission" date="2019-06" db="EMBL/GenBank/DDBJ databases">
        <title>Sequencing the genomes of 1000 actinobacteria strains.</title>
        <authorList>
            <person name="Klenk H.-P."/>
        </authorList>
    </citation>
    <scope>NUCLEOTIDE SEQUENCE [LARGE SCALE GENOMIC DNA]</scope>
    <source>
        <strain evidence="5 6">DSM 24683</strain>
    </source>
</reference>
<keyword evidence="6" id="KW-1185">Reference proteome</keyword>
<dbReference type="SMART" id="SM00347">
    <property type="entry name" value="HTH_MARR"/>
    <property type="match status" value="1"/>
</dbReference>
<comment type="caution">
    <text evidence="5">The sequence shown here is derived from an EMBL/GenBank/DDBJ whole genome shotgun (WGS) entry which is preliminary data.</text>
</comment>
<evidence type="ECO:0000313" key="5">
    <source>
        <dbReference type="EMBL" id="TWD73407.1"/>
    </source>
</evidence>
<dbReference type="GO" id="GO:0003677">
    <property type="term" value="F:DNA binding"/>
    <property type="evidence" value="ECO:0007669"/>
    <property type="project" value="UniProtKB-KW"/>
</dbReference>
<dbReference type="CDD" id="cd00090">
    <property type="entry name" value="HTH_ARSR"/>
    <property type="match status" value="1"/>
</dbReference>
<dbReference type="PANTHER" id="PTHR33164:SF99">
    <property type="entry name" value="MARR FAMILY REGULATORY PROTEIN"/>
    <property type="match status" value="1"/>
</dbReference>
<dbReference type="Pfam" id="PF01047">
    <property type="entry name" value="MarR"/>
    <property type="match status" value="1"/>
</dbReference>
<accession>A0A561B3H8</accession>
<evidence type="ECO:0000256" key="1">
    <source>
        <dbReference type="ARBA" id="ARBA00023015"/>
    </source>
</evidence>
<keyword evidence="1" id="KW-0805">Transcription regulation</keyword>
<dbReference type="PRINTS" id="PR00598">
    <property type="entry name" value="HTHMARR"/>
</dbReference>
<gene>
    <name evidence="5" type="ORF">FB561_7296</name>
</gene>
<evidence type="ECO:0000313" key="6">
    <source>
        <dbReference type="Proteomes" id="UP000318380"/>
    </source>
</evidence>
<proteinExistence type="predicted"/>
<dbReference type="Gene3D" id="1.10.10.10">
    <property type="entry name" value="Winged helix-like DNA-binding domain superfamily/Winged helix DNA-binding domain"/>
    <property type="match status" value="1"/>
</dbReference>
<keyword evidence="3" id="KW-0804">Transcription</keyword>
<dbReference type="SUPFAM" id="SSF46785">
    <property type="entry name" value="Winged helix' DNA-binding domain"/>
    <property type="match status" value="1"/>
</dbReference>
<dbReference type="EMBL" id="VIVK01000003">
    <property type="protein sequence ID" value="TWD73407.1"/>
    <property type="molecule type" value="Genomic_DNA"/>
</dbReference>
<name>A0A561B3H8_9ACTN</name>
<dbReference type="InterPro" id="IPR039422">
    <property type="entry name" value="MarR/SlyA-like"/>
</dbReference>
<dbReference type="PROSITE" id="PS50995">
    <property type="entry name" value="HTH_MARR_2"/>
    <property type="match status" value="1"/>
</dbReference>
<organism evidence="5 6">
    <name type="scientific">Kribbella amoyensis</name>
    <dbReference type="NCBI Taxonomy" id="996641"/>
    <lineage>
        <taxon>Bacteria</taxon>
        <taxon>Bacillati</taxon>
        <taxon>Actinomycetota</taxon>
        <taxon>Actinomycetes</taxon>
        <taxon>Propionibacteriales</taxon>
        <taxon>Kribbellaceae</taxon>
        <taxon>Kribbella</taxon>
    </lineage>
</organism>
<protein>
    <submittedName>
        <fullName evidence="5">DNA-binding MarR family transcriptional regulator</fullName>
    </submittedName>
</protein>
<dbReference type="InterPro" id="IPR011991">
    <property type="entry name" value="ArsR-like_HTH"/>
</dbReference>
<dbReference type="Proteomes" id="UP000318380">
    <property type="component" value="Unassembled WGS sequence"/>
</dbReference>
<evidence type="ECO:0000256" key="3">
    <source>
        <dbReference type="ARBA" id="ARBA00023163"/>
    </source>
</evidence>